<evidence type="ECO:0000256" key="1">
    <source>
        <dbReference type="SAM" id="MobiDB-lite"/>
    </source>
</evidence>
<keyword evidence="2 5" id="KW-0812">Transmembrane</keyword>
<proteinExistence type="predicted"/>
<sequence length="107" mass="11147">MGSFLSEPLDQRRITAPPDATAPASPASLSGPEVQGSLISNCWSCRVLSGSGLIGAGGYVYWTARKPMKLGYAPSPGVILQMVIGLSIASWGIVILADPKGKFNRAD</sequence>
<dbReference type="CTD" id="90871"/>
<dbReference type="PANTHER" id="PTHR36469">
    <property type="entry name" value="DISTAL MEMBRANE-ARM ASSEMBLY COMPLEX PROTEIN 1"/>
    <property type="match status" value="1"/>
</dbReference>
<feature type="compositionally biased region" description="Low complexity" evidence="1">
    <location>
        <begin position="16"/>
        <end position="32"/>
    </location>
</feature>
<organism evidence="4 5">
    <name type="scientific">Chrysochloris asiatica</name>
    <name type="common">Cape golden mole</name>
    <dbReference type="NCBI Taxonomy" id="185453"/>
    <lineage>
        <taxon>Eukaryota</taxon>
        <taxon>Metazoa</taxon>
        <taxon>Chordata</taxon>
        <taxon>Craniata</taxon>
        <taxon>Vertebrata</taxon>
        <taxon>Euteleostomi</taxon>
        <taxon>Mammalia</taxon>
        <taxon>Eutheria</taxon>
        <taxon>Afrotheria</taxon>
        <taxon>Chrysochloridae</taxon>
        <taxon>Chrysochlorinae</taxon>
        <taxon>Chrysochloris</taxon>
    </lineage>
</organism>
<dbReference type="PANTHER" id="PTHR36469:SF1">
    <property type="entry name" value="DISTAL MEMBRANE-ARM ASSEMBLY COMPLEX PROTEIN 1"/>
    <property type="match status" value="1"/>
</dbReference>
<feature type="domain" description="Distal membrane-arm assembly complex protein 1-like" evidence="3">
    <location>
        <begin position="41"/>
        <end position="87"/>
    </location>
</feature>
<evidence type="ECO:0000313" key="4">
    <source>
        <dbReference type="Proteomes" id="UP000504623"/>
    </source>
</evidence>
<keyword evidence="2" id="KW-1133">Transmembrane helix</keyword>
<feature type="transmembrane region" description="Helical" evidence="2">
    <location>
        <begin position="78"/>
        <end position="97"/>
    </location>
</feature>
<dbReference type="InterPro" id="IPR053117">
    <property type="entry name" value="DMAC_Protein"/>
</dbReference>
<dbReference type="AlphaFoldDB" id="A0A9B0THE9"/>
<dbReference type="InterPro" id="IPR028036">
    <property type="entry name" value="DMAC1-like_dom"/>
</dbReference>
<accession>A0A9B0THE9</accession>
<dbReference type="RefSeq" id="XP_006863906.1">
    <property type="nucleotide sequence ID" value="XM_006863844.1"/>
</dbReference>
<dbReference type="Pfam" id="PF15055">
    <property type="entry name" value="DMAC1_Dmo2"/>
    <property type="match status" value="1"/>
</dbReference>
<evidence type="ECO:0000313" key="5">
    <source>
        <dbReference type="RefSeq" id="XP_006863906.1"/>
    </source>
</evidence>
<dbReference type="Proteomes" id="UP000504623">
    <property type="component" value="Unplaced"/>
</dbReference>
<feature type="region of interest" description="Disordered" evidence="1">
    <location>
        <begin position="1"/>
        <end position="34"/>
    </location>
</feature>
<gene>
    <name evidence="5" type="primary">TMEM261</name>
</gene>
<keyword evidence="4" id="KW-1185">Reference proteome</keyword>
<dbReference type="OrthoDB" id="6340866at2759"/>
<name>A0A9B0THE9_CHRAS</name>
<dbReference type="GeneID" id="102818012"/>
<evidence type="ECO:0000256" key="2">
    <source>
        <dbReference type="SAM" id="Phobius"/>
    </source>
</evidence>
<keyword evidence="2" id="KW-0472">Membrane</keyword>
<protein>
    <submittedName>
        <fullName evidence="5">Transmembrane protein 261</fullName>
    </submittedName>
</protein>
<reference evidence="5" key="1">
    <citation type="submission" date="2025-08" db="UniProtKB">
        <authorList>
            <consortium name="RefSeq"/>
        </authorList>
    </citation>
    <scope>IDENTIFICATION</scope>
    <source>
        <tissue evidence="5">Spleen</tissue>
    </source>
</reference>
<evidence type="ECO:0000259" key="3">
    <source>
        <dbReference type="Pfam" id="PF15055"/>
    </source>
</evidence>